<name>A0ABD1YCS5_9MARC</name>
<accession>A0ABD1YCS5</accession>
<dbReference type="Proteomes" id="UP001605036">
    <property type="component" value="Unassembled WGS sequence"/>
</dbReference>
<gene>
    <name evidence="1" type="ORF">R1flu_013265</name>
</gene>
<dbReference type="AlphaFoldDB" id="A0ABD1YCS5"/>
<protein>
    <submittedName>
        <fullName evidence="1">Uncharacterized protein</fullName>
    </submittedName>
</protein>
<sequence length="117" mass="13170">MEVKWLPPEEANSPMVALLFLRNMQSNISDPCCLQFQPGNCTMVQLYQGAQEIQKRFDWKGIPAVRYNREQKNPETPAGAMGKVTMTKISAPSFAIFAITTPMAPKIVDLRADEPRQ</sequence>
<evidence type="ECO:0000313" key="2">
    <source>
        <dbReference type="Proteomes" id="UP001605036"/>
    </source>
</evidence>
<reference evidence="1 2" key="1">
    <citation type="submission" date="2024-09" db="EMBL/GenBank/DDBJ databases">
        <title>Chromosome-scale assembly of Riccia fluitans.</title>
        <authorList>
            <person name="Paukszto L."/>
            <person name="Sawicki J."/>
            <person name="Karawczyk K."/>
            <person name="Piernik-Szablinska J."/>
            <person name="Szczecinska M."/>
            <person name="Mazdziarz M."/>
        </authorList>
    </citation>
    <scope>NUCLEOTIDE SEQUENCE [LARGE SCALE GENOMIC DNA]</scope>
    <source>
        <strain evidence="1">Rf_01</strain>
        <tissue evidence="1">Aerial parts of the thallus</tissue>
    </source>
</reference>
<evidence type="ECO:0000313" key="1">
    <source>
        <dbReference type="EMBL" id="KAL2628579.1"/>
    </source>
</evidence>
<proteinExistence type="predicted"/>
<dbReference type="EMBL" id="JBHFFA010000004">
    <property type="protein sequence ID" value="KAL2628579.1"/>
    <property type="molecule type" value="Genomic_DNA"/>
</dbReference>
<organism evidence="1 2">
    <name type="scientific">Riccia fluitans</name>
    <dbReference type="NCBI Taxonomy" id="41844"/>
    <lineage>
        <taxon>Eukaryota</taxon>
        <taxon>Viridiplantae</taxon>
        <taxon>Streptophyta</taxon>
        <taxon>Embryophyta</taxon>
        <taxon>Marchantiophyta</taxon>
        <taxon>Marchantiopsida</taxon>
        <taxon>Marchantiidae</taxon>
        <taxon>Marchantiales</taxon>
        <taxon>Ricciaceae</taxon>
        <taxon>Riccia</taxon>
    </lineage>
</organism>
<comment type="caution">
    <text evidence="1">The sequence shown here is derived from an EMBL/GenBank/DDBJ whole genome shotgun (WGS) entry which is preliminary data.</text>
</comment>
<keyword evidence="2" id="KW-1185">Reference proteome</keyword>